<dbReference type="PANTHER" id="PTHR21563:SF3">
    <property type="entry name" value="ZINC FINGER C3H1 DOMAIN-CONTAINING PROTEIN"/>
    <property type="match status" value="1"/>
</dbReference>
<feature type="compositionally biased region" description="Basic and acidic residues" evidence="1">
    <location>
        <begin position="209"/>
        <end position="225"/>
    </location>
</feature>
<feature type="compositionally biased region" description="Pro residues" evidence="1">
    <location>
        <begin position="24"/>
        <end position="41"/>
    </location>
</feature>
<feature type="compositionally biased region" description="Basic and acidic residues" evidence="1">
    <location>
        <begin position="691"/>
        <end position="700"/>
    </location>
</feature>
<feature type="compositionally biased region" description="Polar residues" evidence="1">
    <location>
        <begin position="1026"/>
        <end position="1036"/>
    </location>
</feature>
<dbReference type="Pfam" id="PF10650">
    <property type="entry name" value="zf-C3H1"/>
    <property type="match status" value="1"/>
</dbReference>
<feature type="region of interest" description="Disordered" evidence="1">
    <location>
        <begin position="645"/>
        <end position="700"/>
    </location>
</feature>
<evidence type="ECO:0000256" key="1">
    <source>
        <dbReference type="SAM" id="MobiDB-lite"/>
    </source>
</evidence>
<feature type="domain" description="Putative zinc-finger" evidence="2">
    <location>
        <begin position="1182"/>
        <end position="1203"/>
    </location>
</feature>
<feature type="compositionally biased region" description="Polar residues" evidence="1">
    <location>
        <begin position="525"/>
        <end position="534"/>
    </location>
</feature>
<feature type="compositionally biased region" description="Low complexity" evidence="1">
    <location>
        <begin position="954"/>
        <end position="967"/>
    </location>
</feature>
<feature type="region of interest" description="Disordered" evidence="1">
    <location>
        <begin position="1"/>
        <end position="73"/>
    </location>
</feature>
<dbReference type="GO" id="GO:0000178">
    <property type="term" value="C:exosome (RNase complex)"/>
    <property type="evidence" value="ECO:0007669"/>
    <property type="project" value="TreeGrafter"/>
</dbReference>
<dbReference type="Proteomes" id="UP000184073">
    <property type="component" value="Unassembled WGS sequence"/>
</dbReference>
<feature type="region of interest" description="Disordered" evidence="1">
    <location>
        <begin position="525"/>
        <end position="547"/>
    </location>
</feature>
<organism evidence="3 4">
    <name type="scientific">Aspergillus versicolor CBS 583.65</name>
    <dbReference type="NCBI Taxonomy" id="1036611"/>
    <lineage>
        <taxon>Eukaryota</taxon>
        <taxon>Fungi</taxon>
        <taxon>Dikarya</taxon>
        <taxon>Ascomycota</taxon>
        <taxon>Pezizomycotina</taxon>
        <taxon>Eurotiomycetes</taxon>
        <taxon>Eurotiomycetidae</taxon>
        <taxon>Eurotiales</taxon>
        <taxon>Aspergillaceae</taxon>
        <taxon>Aspergillus</taxon>
        <taxon>Aspergillus subgen. Nidulantes</taxon>
    </lineage>
</organism>
<evidence type="ECO:0000259" key="2">
    <source>
        <dbReference type="Pfam" id="PF10650"/>
    </source>
</evidence>
<name>A0A1L9PNY4_ASPVE</name>
<feature type="compositionally biased region" description="Low complexity" evidence="1">
    <location>
        <begin position="673"/>
        <end position="684"/>
    </location>
</feature>
<feature type="compositionally biased region" description="Polar residues" evidence="1">
    <location>
        <begin position="366"/>
        <end position="383"/>
    </location>
</feature>
<dbReference type="RefSeq" id="XP_040669006.1">
    <property type="nucleotide sequence ID" value="XM_040818470.1"/>
</dbReference>
<feature type="region of interest" description="Disordered" evidence="1">
    <location>
        <begin position="116"/>
        <end position="267"/>
    </location>
</feature>
<dbReference type="OrthoDB" id="1922977at2759"/>
<protein>
    <recommendedName>
        <fullName evidence="2">Putative zinc-finger domain-containing protein</fullName>
    </recommendedName>
</protein>
<feature type="compositionally biased region" description="Low complexity" evidence="1">
    <location>
        <begin position="1066"/>
        <end position="1076"/>
    </location>
</feature>
<gene>
    <name evidence="3" type="ORF">ASPVEDRAFT_889843</name>
</gene>
<feature type="compositionally biased region" description="Basic and acidic residues" evidence="1">
    <location>
        <begin position="1129"/>
        <end position="1138"/>
    </location>
</feature>
<evidence type="ECO:0000313" key="4">
    <source>
        <dbReference type="Proteomes" id="UP000184073"/>
    </source>
</evidence>
<feature type="compositionally biased region" description="Low complexity" evidence="1">
    <location>
        <begin position="933"/>
        <end position="945"/>
    </location>
</feature>
<feature type="compositionally biased region" description="Polar residues" evidence="1">
    <location>
        <begin position="914"/>
        <end position="929"/>
    </location>
</feature>
<dbReference type="STRING" id="1036611.A0A1L9PNY4"/>
<dbReference type="GeneID" id="63733981"/>
<feature type="region of interest" description="Disordered" evidence="1">
    <location>
        <begin position="424"/>
        <end position="484"/>
    </location>
</feature>
<dbReference type="VEuPathDB" id="FungiDB:ASPVEDRAFT_889843"/>
<feature type="compositionally biased region" description="Polar residues" evidence="1">
    <location>
        <begin position="1086"/>
        <end position="1101"/>
    </location>
</feature>
<sequence length="1215" mass="132023">MSNHPIRSAPPYWGPPNYTQPWMTPQPPSSGPIPQPQPFNPDPSSAPKQYHNLESFYGNANLPGLGGAAATGSFPPPPFAFPGSFPPAPAPSHISMPHMGYPLMSEQLLTHSYLPQPQPQPSTNNIVHPSQSNVTDSQPMVVTSSRQDLEREEGELTDFEGTTGIENRGSRHPKGKTGGNWQYHGAGNGRDHGLQAEKTQLVNTNGLHPNHDDCSAIAAETRHQSLSEIEEGEASPEPRASSRDSGSPYNPPMPTEAMSPPMPKSLLEPAKITSEGMVALDSLLPSSVDQHSSSSYGVSLAQLRVQAQGALLSLAPHSIRYSELVGEGINPTILKQLYEEVGIKVPTTPLANLDPMAGSSDDLQPGASTSVMNEKENQATQQLEAQHDATPKLTSIEARPTLQSNQPNTAKPMERKDMIARMLAAKAAKSSSVPAPTQPDAEITVSSPQTLPSALDKSTTTTPSRDTSVNEKEIRVKEKNKAQTELARQRIEQLKKQGLMRNLQKPSFDSLTPEKELHNFVQEAPQAQASSTVQHPLPERPPVPESASLDQIPGLFMAEKVPEAINGAHVTPIQDPIPESVPHPRSSQRKRPRASDFDEPIPLPKRAFSNGTSHDQPERLVIDISDDEFHGDEDDASLHAETTCADPSGVLTAGGLVPVDPHPADGLPRRPATSQSLGLSTSTTPNNPKNSEQEDLRKKDLEIRAMHRRIAELEQRKKAKLASRTQSPRASDLSPPELVNIPEISIPSLSNIGDKDVDEILGPMDADGLRKMKSKILRIQEIEAGVPSLDAEIHKSEMRLADTRCEEERLSSELAKGKEGRQQLLQELNTLKLEVSGLSLDRVNVALIDMEAKEKMPVDVVQGMLRRLSIPGSQRPDTTTYKHYAIAQGYENKILEEDTSAVPEVSEADEQAQEDTALTQNATPPTSDSPAADHVPNVPDVDIPVPEAPAAEPSDTSMSEDSSSSMDESTDDSTSDSDSLNEEMHDAPDPNINSTAPMEEIVPAPRGIPNGPERPQPEDTLFTDKAPNTPTQTDMLSSAVVAKSENLDSRESPASEAYEPPEPEESGSASDTSYSPAPSPDFPSPATNMEISGSSEEQSQVAGEPLTEKVQELDFQQPSQYPQIGLLDNTRRPEDSQRKFSPYTSPLRLFKAYRYHSDYNDKVSGGYRSLTYSHNIDPLKHFCPFETSGGVCNDRSCEYQHFRDMALSGASTLEQ</sequence>
<dbReference type="GO" id="GO:0005634">
    <property type="term" value="C:nucleus"/>
    <property type="evidence" value="ECO:0007669"/>
    <property type="project" value="TreeGrafter"/>
</dbReference>
<dbReference type="InterPro" id="IPR039278">
    <property type="entry name" value="Red1"/>
</dbReference>
<feature type="region of interest" description="Disordered" evidence="1">
    <location>
        <begin position="570"/>
        <end position="618"/>
    </location>
</feature>
<feature type="region of interest" description="Disordered" evidence="1">
    <location>
        <begin position="714"/>
        <end position="737"/>
    </location>
</feature>
<feature type="region of interest" description="Disordered" evidence="1">
    <location>
        <begin position="901"/>
        <end position="1141"/>
    </location>
</feature>
<feature type="compositionally biased region" description="Polar residues" evidence="1">
    <location>
        <begin position="197"/>
        <end position="207"/>
    </location>
</feature>
<dbReference type="EMBL" id="KV878130">
    <property type="protein sequence ID" value="OJJ03244.1"/>
    <property type="molecule type" value="Genomic_DNA"/>
</dbReference>
<feature type="compositionally biased region" description="Acidic residues" evidence="1">
    <location>
        <begin position="968"/>
        <end position="981"/>
    </location>
</feature>
<dbReference type="PANTHER" id="PTHR21563">
    <property type="entry name" value="ZINC FINGER C3H1 DOMAIN-CONTAINING PROTEIN"/>
    <property type="match status" value="1"/>
</dbReference>
<feature type="compositionally biased region" description="Basic and acidic residues" evidence="1">
    <location>
        <begin position="468"/>
        <end position="484"/>
    </location>
</feature>
<feature type="region of interest" description="Disordered" evidence="1">
    <location>
        <begin position="356"/>
        <end position="383"/>
    </location>
</feature>
<keyword evidence="4" id="KW-1185">Reference proteome</keyword>
<dbReference type="InterPro" id="IPR019607">
    <property type="entry name" value="Putative_zinc-finger_domain"/>
</dbReference>
<feature type="compositionally biased region" description="Polar residues" evidence="1">
    <location>
        <begin position="444"/>
        <end position="467"/>
    </location>
</feature>
<feature type="compositionally biased region" description="Polar residues" evidence="1">
    <location>
        <begin position="116"/>
        <end position="146"/>
    </location>
</feature>
<reference evidence="4" key="1">
    <citation type="journal article" date="2017" name="Genome Biol.">
        <title>Comparative genomics reveals high biological diversity and specific adaptations in the industrially and medically important fungal genus Aspergillus.</title>
        <authorList>
            <person name="de Vries R.P."/>
            <person name="Riley R."/>
            <person name="Wiebenga A."/>
            <person name="Aguilar-Osorio G."/>
            <person name="Amillis S."/>
            <person name="Uchima C.A."/>
            <person name="Anderluh G."/>
            <person name="Asadollahi M."/>
            <person name="Askin M."/>
            <person name="Barry K."/>
            <person name="Battaglia E."/>
            <person name="Bayram O."/>
            <person name="Benocci T."/>
            <person name="Braus-Stromeyer S.A."/>
            <person name="Caldana C."/>
            <person name="Canovas D."/>
            <person name="Cerqueira G.C."/>
            <person name="Chen F."/>
            <person name="Chen W."/>
            <person name="Choi C."/>
            <person name="Clum A."/>
            <person name="Dos Santos R.A."/>
            <person name="Damasio A.R."/>
            <person name="Diallinas G."/>
            <person name="Emri T."/>
            <person name="Fekete E."/>
            <person name="Flipphi M."/>
            <person name="Freyberg S."/>
            <person name="Gallo A."/>
            <person name="Gournas C."/>
            <person name="Habgood R."/>
            <person name="Hainaut M."/>
            <person name="Harispe M.L."/>
            <person name="Henrissat B."/>
            <person name="Hilden K.S."/>
            <person name="Hope R."/>
            <person name="Hossain A."/>
            <person name="Karabika E."/>
            <person name="Karaffa L."/>
            <person name="Karanyi Z."/>
            <person name="Krasevec N."/>
            <person name="Kuo A."/>
            <person name="Kusch H."/>
            <person name="LaButti K."/>
            <person name="Lagendijk E.L."/>
            <person name="Lapidus A."/>
            <person name="Levasseur A."/>
            <person name="Lindquist E."/>
            <person name="Lipzen A."/>
            <person name="Logrieco A.F."/>
            <person name="MacCabe A."/>
            <person name="Maekelae M.R."/>
            <person name="Malavazi I."/>
            <person name="Melin P."/>
            <person name="Meyer V."/>
            <person name="Mielnichuk N."/>
            <person name="Miskei M."/>
            <person name="Molnar A.P."/>
            <person name="Mule G."/>
            <person name="Ngan C.Y."/>
            <person name="Orejas M."/>
            <person name="Orosz E."/>
            <person name="Ouedraogo J.P."/>
            <person name="Overkamp K.M."/>
            <person name="Park H.-S."/>
            <person name="Perrone G."/>
            <person name="Piumi F."/>
            <person name="Punt P.J."/>
            <person name="Ram A.F."/>
            <person name="Ramon A."/>
            <person name="Rauscher S."/>
            <person name="Record E."/>
            <person name="Riano-Pachon D.M."/>
            <person name="Robert V."/>
            <person name="Roehrig J."/>
            <person name="Ruller R."/>
            <person name="Salamov A."/>
            <person name="Salih N.S."/>
            <person name="Samson R.A."/>
            <person name="Sandor E."/>
            <person name="Sanguinetti M."/>
            <person name="Schuetze T."/>
            <person name="Sepcic K."/>
            <person name="Shelest E."/>
            <person name="Sherlock G."/>
            <person name="Sophianopoulou V."/>
            <person name="Squina F.M."/>
            <person name="Sun H."/>
            <person name="Susca A."/>
            <person name="Todd R.B."/>
            <person name="Tsang A."/>
            <person name="Unkles S.E."/>
            <person name="van de Wiele N."/>
            <person name="van Rossen-Uffink D."/>
            <person name="Oliveira J.V."/>
            <person name="Vesth T.C."/>
            <person name="Visser J."/>
            <person name="Yu J.-H."/>
            <person name="Zhou M."/>
            <person name="Andersen M.R."/>
            <person name="Archer D.B."/>
            <person name="Baker S.E."/>
            <person name="Benoit I."/>
            <person name="Brakhage A.A."/>
            <person name="Braus G.H."/>
            <person name="Fischer R."/>
            <person name="Frisvad J.C."/>
            <person name="Goldman G.H."/>
            <person name="Houbraken J."/>
            <person name="Oakley B."/>
            <person name="Pocsi I."/>
            <person name="Scazzocchio C."/>
            <person name="Seiboth B."/>
            <person name="vanKuyk P.A."/>
            <person name="Wortman J."/>
            <person name="Dyer P.S."/>
            <person name="Grigoriev I.V."/>
        </authorList>
    </citation>
    <scope>NUCLEOTIDE SEQUENCE [LARGE SCALE GENOMIC DNA]</scope>
    <source>
        <strain evidence="4">CBS 583.65</strain>
    </source>
</reference>
<dbReference type="AlphaFoldDB" id="A0A1L9PNY4"/>
<evidence type="ECO:0000313" key="3">
    <source>
        <dbReference type="EMBL" id="OJJ03244.1"/>
    </source>
</evidence>
<accession>A0A1L9PNY4</accession>
<proteinExistence type="predicted"/>